<evidence type="ECO:0000313" key="2">
    <source>
        <dbReference type="Proteomes" id="UP000018559"/>
    </source>
</evidence>
<dbReference type="EMBL" id="AWWH01000066">
    <property type="protein sequence ID" value="ETA74562.1"/>
    <property type="molecule type" value="Genomic_DNA"/>
</dbReference>
<accession>V7HXE1</accession>
<sequence length="621" mass="70568">MAWNKNAEEKKQRQKSGLVADSYLKQISPKKGFTFHSDYFEVGDGVAQILTIVPTKNADRQLPPFWVTRMLPRGLGQNVTARLIQPISTKTEKWTKDNEVKADAAVRQAYGERKVNDPSNQDIAFQVQDMHQINEDLRGGQYHGSEYKILLKAPDVETLDSAREQYKLRLKNNFRGLTVEVFEGQQKDDFENLLKSADAQIGHEKKMYTSQELAGGYYLMSKGIDDITGKYVGVSEGDFNNPAMLMDVDDWSRNIVVASKFGPRTGSYSTEVFGDHLRSISLWGVKIAEDAMIQNHRVVHFILNNTDIEDIGKRKIGADLSKHTSNINMGKGAINPFEAFGREEDKLNVYPTLTEKLRLMFKEMSPSLNDVDLNKYFTQLLKEFMEDKGLWKPNAKENIDTISLVGLPHNEYPLLSDFSLYLSTIFTIYQKQGNQQAIKSLEKIQGVVDRMKEENGDIFDKHTSSVVDNAQTIPQVIYDFASISERGRGIAMAQFINTLGYATQNLHRGDVVIIHGVDQLAPEVKEFVKDNLQKLTRRDVRIAYLYDNVMSAINDKDFNDLTSADYTLFSAMSSDELEAYKETMKATIPSALENSLISKDDLLYYLSRDREKVLFKLDLIL</sequence>
<proteinExistence type="predicted"/>
<name>V7HXE1_9LACO</name>
<protein>
    <submittedName>
        <fullName evidence="1">Putative conjugation-related ATPase</fullName>
    </submittedName>
</protein>
<comment type="caution">
    <text evidence="1">The sequence shown here is derived from an EMBL/GenBank/DDBJ whole genome shotgun (WGS) entry which is preliminary data.</text>
</comment>
<gene>
    <name evidence="1" type="ORF">LEQ_0427c</name>
</gene>
<dbReference type="Gene3D" id="1.10.8.730">
    <property type="match status" value="1"/>
</dbReference>
<evidence type="ECO:0000313" key="1">
    <source>
        <dbReference type="EMBL" id="ETA74562.1"/>
    </source>
</evidence>
<dbReference type="AlphaFoldDB" id="V7HXE1"/>
<dbReference type="Proteomes" id="UP000018559">
    <property type="component" value="Unassembled WGS sequence"/>
</dbReference>
<keyword evidence="2" id="KW-1185">Reference proteome</keyword>
<reference evidence="1 2" key="1">
    <citation type="journal article" date="2014" name="Genome Announc.">
        <title>The Genome of the Predominant Equine Lactobacillus Species, Lactobacillus equi, Is Reflective of Its Lifestyle Adaptations to an Herbivorous Host.</title>
        <authorList>
            <person name="O'Donnell M.M."/>
            <person name="Harris H.M."/>
            <person name="O'Toole P.W."/>
            <person name="Ross R.P."/>
        </authorList>
    </citation>
    <scope>NUCLEOTIDE SEQUENCE [LARGE SCALE GENOMIC DNA]</scope>
    <source>
        <strain evidence="1 2">DPC 6820</strain>
    </source>
</reference>
<organism evidence="1 2">
    <name type="scientific">Ligilactobacillus equi DPC 6820</name>
    <dbReference type="NCBI Taxonomy" id="1392007"/>
    <lineage>
        <taxon>Bacteria</taxon>
        <taxon>Bacillati</taxon>
        <taxon>Bacillota</taxon>
        <taxon>Bacilli</taxon>
        <taxon>Lactobacillales</taxon>
        <taxon>Lactobacillaceae</taxon>
        <taxon>Ligilactobacillus</taxon>
    </lineage>
</organism>
<dbReference type="PATRIC" id="fig|1392007.3.peg.626"/>